<accession>A0ABQ1Q510</accession>
<name>A0ABQ1Q510_9ACTN</name>
<dbReference type="EMBL" id="BMCK01000001">
    <property type="protein sequence ID" value="GGD12473.1"/>
    <property type="molecule type" value="Genomic_DNA"/>
</dbReference>
<evidence type="ECO:0000256" key="3">
    <source>
        <dbReference type="ARBA" id="ARBA00022679"/>
    </source>
</evidence>
<dbReference type="Gene3D" id="3.40.366.10">
    <property type="entry name" value="Malonyl-Coenzyme A Acyl Carrier Protein, domain 2"/>
    <property type="match status" value="1"/>
</dbReference>
<keyword evidence="3" id="KW-0808">Transferase</keyword>
<dbReference type="Pfam" id="PF02801">
    <property type="entry name" value="Ketoacyl-synt_C"/>
    <property type="match status" value="1"/>
</dbReference>
<evidence type="ECO:0000256" key="4">
    <source>
        <dbReference type="ARBA" id="ARBA00023315"/>
    </source>
</evidence>
<feature type="domain" description="Carrier" evidence="6">
    <location>
        <begin position="1725"/>
        <end position="1810"/>
    </location>
</feature>
<dbReference type="Gene3D" id="3.20.20.70">
    <property type="entry name" value="Aldolase class I"/>
    <property type="match status" value="2"/>
</dbReference>
<dbReference type="SMART" id="SM00822">
    <property type="entry name" value="PKS_KR"/>
    <property type="match status" value="1"/>
</dbReference>
<evidence type="ECO:0000313" key="8">
    <source>
        <dbReference type="EMBL" id="GGD12473.1"/>
    </source>
</evidence>
<evidence type="ECO:0000256" key="5">
    <source>
        <dbReference type="SAM" id="MobiDB-lite"/>
    </source>
</evidence>
<dbReference type="InterPro" id="IPR036291">
    <property type="entry name" value="NAD(P)-bd_dom_sf"/>
</dbReference>
<dbReference type="PANTHER" id="PTHR43775:SF51">
    <property type="entry name" value="INACTIVE PHENOLPHTHIOCEROL SYNTHESIS POLYKETIDE SYNTHASE TYPE I PKS1-RELATED"/>
    <property type="match status" value="1"/>
</dbReference>
<dbReference type="SUPFAM" id="SSF51735">
    <property type="entry name" value="NAD(P)-binding Rossmann-fold domains"/>
    <property type="match status" value="1"/>
</dbReference>
<feature type="compositionally biased region" description="Polar residues" evidence="5">
    <location>
        <begin position="1"/>
        <end position="10"/>
    </location>
</feature>
<dbReference type="SMART" id="SM00825">
    <property type="entry name" value="PKS_KS"/>
    <property type="match status" value="1"/>
</dbReference>
<sequence>MPQCASSTLPAGSETVVAADPTGQPNPALVAAALRAGGTGLLDAPTPTAYARAHAELTRRRALDAWLRPGPALDAAAEQVAAAVVVLELAGRGAPAEVVARWTAPGRRLIAQVTSRAEALAARDAGFDGLLASGCEAGGRVGETEAFILLQQTLDLGLPVWLRGGIGLHTAAAVVAGGGAGVVLDTQLGLTRESLFDAATRTALTAMDGSETRVVNGVRFFTRPDLPSAQVSEETGTDELVGRLGASITTHLVPFGQDSATAAGLAERFVTVGGVVQGITTSITEHLAAAATAPPLAPGAGVSVAHGTTYPIAQGPMTRVSDRAGFADAVATGGGLPFLALALLPAHEVRALLTETKELLGDRPWGVGLLGFAPPELLTEQLAVVHEVAPPFALVAGGRPSQSAALDAAGIASYLHVPSPGLLDRFLADGARAFVFEGRECGGHVGPRSSFALWEAQIERLMAVEDPENLRVLLAGGIHDARSAAMAGAALAPLAAKGAQVGVLMGTAYLFTTEAVAAEAIQPAFQEVAVACDTTVLVETAPGHATRCVETDFVRAFAARRDELVAAGVDAKERWAELEQLNLGRLRIASKGLTRGESGLEPVDVEQQRAEGMYMIGEVATLRHEVTTVADLHAEVSAGSAAWQLPGMETEAAAAPEADPFDIAIVGMESFFPGAVGAEQFWANVVAGTDHVTEVPADRWEADLYYDAEATGRSAGHKTPSKWGGFIEAVGFDPLAYGIPPASLAAIEPVQLLSLEVAARALADAGYATRDFDRERASVVFGAESGNELGGMYGVRAFLPQLLGEVPDELQDWLPTLTEDSFPGVLANVIAGRIANRLDLGGVNYTVDAACGSSLAALDAACKELRTGTSDLVIAGGADLHNGLNDYLMFSSVHALSPTGRCRTFDADADGIALGEGIAAVVLKRRVDAERDGDRIYAVIDAVAGSSDGRHLGLTAPRKEGQQRAVVRALEASGVDLHEVGLVEAHGTGTVVGDRTEMATLTELFAEADVEAGSVVLGSVKSQIGHTKCAAGLAGLIKVAKAVHHGVLPPTINLVDPNPYYDPEASPFRFHDKARPWAAETRRAGVSAFGFGGTNFHAVVSSYDAGDRPAHSLTQWPAELFVVRGATEADAAKAVAGLRTTVAAVAESDPGAQRHRLRDLAWAVSRQGRGPVRAAFVASSFAEVLRRLDEAEARGFAATDAAERGQVAFLYPGQGSQRPGMLNDLFVTFGGLDDLLREGAEWAGPMFPPTAFTKEQRAAQQAAITSTDVAQPTLGIAAVAMTRLLGRVGITPDVAAGHSYGELAALAAAGSFDDATLLSLSAARGRAVLTAVERSGGDPGTMAAVSLTLPEVTERIAAWPDVVVANHNAPRQVVVSGPTSSVRACVEALEADGVRATLIPVACAFHSPLVAEASTILAERLAEVEVSAPAFPVWSNSTAEPYPSDPAAVRALLADQVAEGVRFVDQVESMYAAGVRTFVEAGPGRVLSGQVAKILGDRSHTVVATEVPGEPGVRRFLEAVAQLALLGVEVDESSLFAGRADAVDLRTWPLKAPGWTIDGAFVRRADGTVLPNSFQPAGTMPALAAAAPAPVADPVLTSSAVASDEEGLHMTAYDADTSGHAMDAPTFAGSGADAVVHEYLRSMRQVVAAERDVLLRYLGAPAAAPVAAPVVAAPARQRHHEGSAQQPLVMTSAEPTPQRDHERSAQQPLAMTPAAPIVPVAPAAAPALDYMAEVQAVVSERTGYPVDMLEPDLDLEADLSIDSIKRIEIVGELAERIGLGTGGTLADDVVEELSRHKTLRAIVDWVTAQVGAPATPAPAAEAPAAVSAAGAPAAAAPPAVLAVDLMVAVQEVVSERTGYPIDMLEPDLDLEADLSIDSIKRIEIVGELAERIGLGTGGTLADDVVEELSRHKTLRAIVDWIEAQSGTSAPAAPAPVAPPAATAPSTPTQATAPAEELVLPTALFEVVVEPLGPTMALGDLSGATVALVEGHATLTDEVESTLSDRGAQVVRVRHTDAHEHQELLAQVDVLLDLGATAGDPRVDARTVFGTVQPALLGRAGRILAVGVALHADPERVDASGTPTGLPGMFRSLAREYADRVLRSVEIDADDLVGDLAPLAAAVVDELLDVDAPAALSWAGGLRTTRVAGEVRRLEEQVAALDLTPESVVVLTGGARGITARIAEGVARAARCRLVLVGRSPYPTEAEDPRLADARTLPELRRRLLDLGEVRTPAEVERACSEVLASREVIGTLERLRELGADAEYVAMDVRSPGFGALLDALHATFGRLDGVIHGAGVLDDRLVRDKTADGFDRVFGTKVDSARAILERQHLGIRFVVLFGSISGVFGNKGQVDYAAANDALDTLAHAHDGRHGCRVLSLDWGPWAGGGMVSPELEREYARRGIGMLPPADGVRALLQEVARPGGASQVVVMAGSPDAFAPAPPARPAGAGARIRQGTLAP</sequence>
<feature type="domain" description="Carrier" evidence="6">
    <location>
        <begin position="1843"/>
        <end position="1925"/>
    </location>
</feature>
<evidence type="ECO:0000256" key="1">
    <source>
        <dbReference type="ARBA" id="ARBA00022450"/>
    </source>
</evidence>
<dbReference type="InterPro" id="IPR016035">
    <property type="entry name" value="Acyl_Trfase/lysoPLipase"/>
</dbReference>
<comment type="caution">
    <text evidence="8">The sequence shown here is derived from an EMBL/GenBank/DDBJ whole genome shotgun (WGS) entry which is preliminary data.</text>
</comment>
<dbReference type="Pfam" id="PF00109">
    <property type="entry name" value="ketoacyl-synt"/>
    <property type="match status" value="1"/>
</dbReference>
<dbReference type="PROSITE" id="PS50075">
    <property type="entry name" value="CARRIER"/>
    <property type="match status" value="2"/>
</dbReference>
<dbReference type="SUPFAM" id="SSF51412">
    <property type="entry name" value="Inosine monophosphate dehydrogenase (IMPDH)"/>
    <property type="match status" value="2"/>
</dbReference>
<dbReference type="SUPFAM" id="SSF53901">
    <property type="entry name" value="Thiolase-like"/>
    <property type="match status" value="1"/>
</dbReference>
<dbReference type="CDD" id="cd08953">
    <property type="entry name" value="KR_2_SDR_x"/>
    <property type="match status" value="1"/>
</dbReference>
<dbReference type="InterPro" id="IPR001227">
    <property type="entry name" value="Ac_transferase_dom_sf"/>
</dbReference>
<dbReference type="InterPro" id="IPR016039">
    <property type="entry name" value="Thiolase-like"/>
</dbReference>
<feature type="domain" description="Ketosynthase family 3 (KS3)" evidence="7">
    <location>
        <begin position="660"/>
        <end position="1102"/>
    </location>
</feature>
<dbReference type="InterPro" id="IPR009081">
    <property type="entry name" value="PP-bd_ACP"/>
</dbReference>
<dbReference type="SMART" id="SM00827">
    <property type="entry name" value="PKS_AT"/>
    <property type="match status" value="1"/>
</dbReference>
<dbReference type="InterPro" id="IPR014043">
    <property type="entry name" value="Acyl_transferase_dom"/>
</dbReference>
<dbReference type="SUPFAM" id="SSF47336">
    <property type="entry name" value="ACP-like"/>
    <property type="match status" value="2"/>
</dbReference>
<feature type="region of interest" description="Disordered" evidence="5">
    <location>
        <begin position="1"/>
        <end position="22"/>
    </location>
</feature>
<feature type="compositionally biased region" description="Polar residues" evidence="5">
    <location>
        <begin position="1683"/>
        <end position="1695"/>
    </location>
</feature>
<dbReference type="Gene3D" id="3.40.47.10">
    <property type="match status" value="1"/>
</dbReference>
<keyword evidence="4" id="KW-0012">Acyltransferase</keyword>
<feature type="compositionally biased region" description="Low complexity" evidence="5">
    <location>
        <begin position="1939"/>
        <end position="1952"/>
    </location>
</feature>
<dbReference type="InterPro" id="IPR016036">
    <property type="entry name" value="Malonyl_transacylase_ACP-bd"/>
</dbReference>
<dbReference type="SUPFAM" id="SSF52151">
    <property type="entry name" value="FabD/lysophospholipase-like"/>
    <property type="match status" value="1"/>
</dbReference>
<feature type="region of interest" description="Disordered" evidence="5">
    <location>
        <begin position="1674"/>
        <end position="1707"/>
    </location>
</feature>
<dbReference type="PANTHER" id="PTHR43775">
    <property type="entry name" value="FATTY ACID SYNTHASE"/>
    <property type="match status" value="1"/>
</dbReference>
<keyword evidence="1" id="KW-0596">Phosphopantetheine</keyword>
<dbReference type="Proteomes" id="UP000630594">
    <property type="component" value="Unassembled WGS sequence"/>
</dbReference>
<dbReference type="InterPro" id="IPR014030">
    <property type="entry name" value="Ketoacyl_synth_N"/>
</dbReference>
<evidence type="ECO:0000259" key="7">
    <source>
        <dbReference type="PROSITE" id="PS52004"/>
    </source>
</evidence>
<dbReference type="InterPro" id="IPR036736">
    <property type="entry name" value="ACP-like_sf"/>
</dbReference>
<evidence type="ECO:0000313" key="9">
    <source>
        <dbReference type="Proteomes" id="UP000630594"/>
    </source>
</evidence>
<dbReference type="Pfam" id="PF03060">
    <property type="entry name" value="NMO"/>
    <property type="match status" value="1"/>
</dbReference>
<keyword evidence="9" id="KW-1185">Reference proteome</keyword>
<dbReference type="PROSITE" id="PS52004">
    <property type="entry name" value="KS3_2"/>
    <property type="match status" value="1"/>
</dbReference>
<dbReference type="Pfam" id="PF00550">
    <property type="entry name" value="PP-binding"/>
    <property type="match status" value="2"/>
</dbReference>
<gene>
    <name evidence="8" type="ORF">GCM10007231_09320</name>
</gene>
<dbReference type="InterPro" id="IPR013968">
    <property type="entry name" value="PKS_KR"/>
</dbReference>
<dbReference type="Gene3D" id="3.40.50.720">
    <property type="entry name" value="NAD(P)-binding Rossmann-like Domain"/>
    <property type="match status" value="1"/>
</dbReference>
<dbReference type="InterPro" id="IPR020841">
    <property type="entry name" value="PKS_Beta-ketoAc_synthase_dom"/>
</dbReference>
<reference evidence="9" key="1">
    <citation type="journal article" date="2019" name="Int. J. Syst. Evol. Microbiol.">
        <title>The Global Catalogue of Microorganisms (GCM) 10K type strain sequencing project: providing services to taxonomists for standard genome sequencing and annotation.</title>
        <authorList>
            <consortium name="The Broad Institute Genomics Platform"/>
            <consortium name="The Broad Institute Genome Sequencing Center for Infectious Disease"/>
            <person name="Wu L."/>
            <person name="Ma J."/>
        </authorList>
    </citation>
    <scope>NUCLEOTIDE SEQUENCE [LARGE SCALE GENOMIC DNA]</scope>
    <source>
        <strain evidence="9">CCM 7403</strain>
    </source>
</reference>
<dbReference type="RefSeq" id="WP_188420998.1">
    <property type="nucleotide sequence ID" value="NZ_BMCK01000001.1"/>
</dbReference>
<evidence type="ECO:0000259" key="6">
    <source>
        <dbReference type="PROSITE" id="PS50075"/>
    </source>
</evidence>
<protein>
    <submittedName>
        <fullName evidence="8">Polyketide synthase</fullName>
    </submittedName>
</protein>
<dbReference type="Gene3D" id="1.10.1200.10">
    <property type="entry name" value="ACP-like"/>
    <property type="match status" value="2"/>
</dbReference>
<dbReference type="InterPro" id="IPR014031">
    <property type="entry name" value="Ketoacyl_synth_C"/>
</dbReference>
<dbReference type="InterPro" id="IPR057326">
    <property type="entry name" value="KR_dom"/>
</dbReference>
<feature type="region of interest" description="Disordered" evidence="5">
    <location>
        <begin position="1928"/>
        <end position="1952"/>
    </location>
</feature>
<dbReference type="SUPFAM" id="SSF55048">
    <property type="entry name" value="Probable ACP-binding domain of malonyl-CoA ACP transacylase"/>
    <property type="match status" value="1"/>
</dbReference>
<dbReference type="InterPro" id="IPR013785">
    <property type="entry name" value="Aldolase_TIM"/>
</dbReference>
<dbReference type="CDD" id="cd00833">
    <property type="entry name" value="PKS"/>
    <property type="match status" value="1"/>
</dbReference>
<organism evidence="8 9">
    <name type="scientific">Nocardioides daphniae</name>
    <dbReference type="NCBI Taxonomy" id="402297"/>
    <lineage>
        <taxon>Bacteria</taxon>
        <taxon>Bacillati</taxon>
        <taxon>Actinomycetota</taxon>
        <taxon>Actinomycetes</taxon>
        <taxon>Propionibacteriales</taxon>
        <taxon>Nocardioidaceae</taxon>
        <taxon>Nocardioides</taxon>
    </lineage>
</organism>
<dbReference type="Pfam" id="PF00698">
    <property type="entry name" value="Acyl_transf_1"/>
    <property type="match status" value="1"/>
</dbReference>
<dbReference type="Pfam" id="PF08659">
    <property type="entry name" value="KR"/>
    <property type="match status" value="1"/>
</dbReference>
<keyword evidence="2" id="KW-0597">Phosphoprotein</keyword>
<dbReference type="InterPro" id="IPR050091">
    <property type="entry name" value="PKS_NRPS_Biosynth_Enz"/>
</dbReference>
<feature type="region of interest" description="Disordered" evidence="5">
    <location>
        <begin position="2440"/>
        <end position="2460"/>
    </location>
</feature>
<proteinExistence type="predicted"/>
<evidence type="ECO:0000256" key="2">
    <source>
        <dbReference type="ARBA" id="ARBA00022553"/>
    </source>
</evidence>